<proteinExistence type="predicted"/>
<gene>
    <name evidence="1" type="ORF">MILVUS5_LOCUS22861</name>
</gene>
<protein>
    <submittedName>
        <fullName evidence="1">Uncharacterized protein</fullName>
    </submittedName>
</protein>
<sequence>MSEEFFDPDMNTLPPWKEQDTTPDFDSPDSRRQYDVFLSFRGEDTRASFTSHLSSSLQNSGIIVFKDDHSLQRGRHISKSLQKAIEESQISVVVFSKNYANSHWCLQELVKIMECNRTIGQVVLPVFYDVDPSEVRHQTGEFGKAFQNALNGLKVNEFMVPKWRETLRHAASLAGFVVLNSRNESEAIKGIVQKVAHLLDKTDLFIADHPVGVESRVLDMIQLLDTPLSNDVLLLGMWGMGGIGKTTIAKSIYNKVGRNFEGRCFLANIREVWEQDVGPMNLQECILYDICKETTTKIHNIESGKYVLMERLCHKRVLLVLDDVNKLDQLKALCGSRKWFGSGSRIIITTRDKQIIKGNRVNQDYIMREMNANESVELFSWHAFKKATPREDFAEISKNVVEYCRGLPLALEVLGSYLFDRPVSEWECVLEKLKRIPNDQVQRKLKISYDGLNDDTERDIFLDIAIFFIGMDRSDVVHILNGCGLFAEIGISVLVEKSLVTVDNKNKLGMHDLLRDMGREIVREIAPKELEKRSRLWFHEDVLDVLSDQTGTQAVEGLVLQLTPNAKCFSTKAFENMKKLRLLQLSGVRLDGDFKYLSRRLRWLYWNGFPLTCIPSDFDQRNLVSIELENSKIKLVWNEMQRMENLKILNLSHSHYLRQTPDFSNMPNLEKLILKDCPRLSEISHTIGHLHKVLLINLKDCISLCNLPRTIYTLKSLKNLILSGCLKIDKLEEDIEQMESLTTLIADNTAITEVPFSLARSKSIGYISLCGFKGSAREVFPSIIQSWMSPIDKLSSLVQTPAGMSSLVCLDVSTSSSHILSSIPEVLTKILSLSVECGSELQLSRDSILDALSAAKSKELESTATTSQVTIVKTSSLIECQVHISATKKSLKSLLFRMGMNCHAADVLKESILQNMTVNALDGCLIPGDNYPNWLTFNSESSSVIFTVPQVKGYNLKTMMCFVYSSSPDNITSDGLNNVLVINHTKTTIKLFKKEAFSSFKNEDWQRVLSNMEPGNKVEIAVVFGNNFIVLKTAVYLIYDEPIDEKHEQCHSPDEIFVVDSGDENESAAERISLQVEPADDFKQNQEKSVGLVHSPSGSHANNIRKEKKNRKINKSKNRCCMCWICILSCASGVQF</sequence>
<evidence type="ECO:0000313" key="1">
    <source>
        <dbReference type="EMBL" id="CAJ2656026.1"/>
    </source>
</evidence>
<accession>A0ACB0KI66</accession>
<dbReference type="EMBL" id="CASHSV030000206">
    <property type="protein sequence ID" value="CAJ2656026.1"/>
    <property type="molecule type" value="Genomic_DNA"/>
</dbReference>
<comment type="caution">
    <text evidence="1">The sequence shown here is derived from an EMBL/GenBank/DDBJ whole genome shotgun (WGS) entry which is preliminary data.</text>
</comment>
<keyword evidence="2" id="KW-1185">Reference proteome</keyword>
<reference evidence="1" key="1">
    <citation type="submission" date="2023-10" db="EMBL/GenBank/DDBJ databases">
        <authorList>
            <person name="Rodriguez Cubillos JULIANA M."/>
            <person name="De Vega J."/>
        </authorList>
    </citation>
    <scope>NUCLEOTIDE SEQUENCE</scope>
</reference>
<organism evidence="1 2">
    <name type="scientific">Trifolium pratense</name>
    <name type="common">Red clover</name>
    <dbReference type="NCBI Taxonomy" id="57577"/>
    <lineage>
        <taxon>Eukaryota</taxon>
        <taxon>Viridiplantae</taxon>
        <taxon>Streptophyta</taxon>
        <taxon>Embryophyta</taxon>
        <taxon>Tracheophyta</taxon>
        <taxon>Spermatophyta</taxon>
        <taxon>Magnoliopsida</taxon>
        <taxon>eudicotyledons</taxon>
        <taxon>Gunneridae</taxon>
        <taxon>Pentapetalae</taxon>
        <taxon>rosids</taxon>
        <taxon>fabids</taxon>
        <taxon>Fabales</taxon>
        <taxon>Fabaceae</taxon>
        <taxon>Papilionoideae</taxon>
        <taxon>50 kb inversion clade</taxon>
        <taxon>NPAAA clade</taxon>
        <taxon>Hologalegina</taxon>
        <taxon>IRL clade</taxon>
        <taxon>Trifolieae</taxon>
        <taxon>Trifolium</taxon>
    </lineage>
</organism>
<dbReference type="Proteomes" id="UP001177021">
    <property type="component" value="Unassembled WGS sequence"/>
</dbReference>
<name>A0ACB0KI66_TRIPR</name>
<evidence type="ECO:0000313" key="2">
    <source>
        <dbReference type="Proteomes" id="UP001177021"/>
    </source>
</evidence>